<dbReference type="Gene3D" id="3.90.1150.10">
    <property type="entry name" value="Aspartate Aminotransferase, domain 1"/>
    <property type="match status" value="1"/>
</dbReference>
<dbReference type="GO" id="GO:0003700">
    <property type="term" value="F:DNA-binding transcription factor activity"/>
    <property type="evidence" value="ECO:0007669"/>
    <property type="project" value="InterPro"/>
</dbReference>
<dbReference type="Proteomes" id="UP000027192">
    <property type="component" value="Unassembled WGS sequence"/>
</dbReference>
<protein>
    <submittedName>
        <fullName evidence="7">Aspartate aminotransferase</fullName>
    </submittedName>
</protein>
<evidence type="ECO:0000259" key="6">
    <source>
        <dbReference type="PROSITE" id="PS50949"/>
    </source>
</evidence>
<dbReference type="OrthoDB" id="9804020at2"/>
<dbReference type="STRING" id="1654360.EA58_15835"/>
<dbReference type="SUPFAM" id="SSF53383">
    <property type="entry name" value="PLP-dependent transferases"/>
    <property type="match status" value="1"/>
</dbReference>
<dbReference type="RefSeq" id="WP_036754566.1">
    <property type="nucleotide sequence ID" value="NZ_JAGSGC010000013.1"/>
</dbReference>
<dbReference type="InterPro" id="IPR000524">
    <property type="entry name" value="Tscrpt_reg_HTH_GntR"/>
</dbReference>
<evidence type="ECO:0000256" key="3">
    <source>
        <dbReference type="ARBA" id="ARBA00023015"/>
    </source>
</evidence>
<gene>
    <name evidence="7" type="ORF">EA58_15835</name>
</gene>
<comment type="caution">
    <text evidence="7">The sequence shown here is derived from an EMBL/GenBank/DDBJ whole genome shotgun (WGS) entry which is preliminary data.</text>
</comment>
<evidence type="ECO:0000256" key="4">
    <source>
        <dbReference type="ARBA" id="ARBA00023125"/>
    </source>
</evidence>
<proteinExistence type="inferred from homology"/>
<dbReference type="InterPro" id="IPR015422">
    <property type="entry name" value="PyrdxlP-dep_Trfase_small"/>
</dbReference>
<reference evidence="7 8" key="1">
    <citation type="submission" date="2014-04" db="EMBL/GenBank/DDBJ databases">
        <title>Draft genome sequence of Photobacterium halotolerans S2753: a solonamide, ngercheumicin and holomycin producer.</title>
        <authorList>
            <person name="Machado H.R."/>
            <person name="Gram L."/>
        </authorList>
    </citation>
    <scope>NUCLEOTIDE SEQUENCE [LARGE SCALE GENOMIC DNA]</scope>
    <source>
        <strain evidence="7 8">S2753</strain>
    </source>
</reference>
<dbReference type="AlphaFoldDB" id="A0A066RN95"/>
<dbReference type="PROSITE" id="PS50949">
    <property type="entry name" value="HTH_GNTR"/>
    <property type="match status" value="1"/>
</dbReference>
<dbReference type="InterPro" id="IPR015424">
    <property type="entry name" value="PyrdxlP-dep_Trfase"/>
</dbReference>
<keyword evidence="7" id="KW-0808">Transferase</keyword>
<dbReference type="SUPFAM" id="SSF46785">
    <property type="entry name" value="Winged helix' DNA-binding domain"/>
    <property type="match status" value="1"/>
</dbReference>
<dbReference type="CDD" id="cd07377">
    <property type="entry name" value="WHTH_GntR"/>
    <property type="match status" value="1"/>
</dbReference>
<keyword evidence="3" id="KW-0805">Transcription regulation</keyword>
<keyword evidence="7" id="KW-0032">Aminotransferase</keyword>
<feature type="domain" description="HTH gntR-type" evidence="6">
    <location>
        <begin position="18"/>
        <end position="86"/>
    </location>
</feature>
<accession>A0A066RN95</accession>
<evidence type="ECO:0000313" key="8">
    <source>
        <dbReference type="Proteomes" id="UP000027192"/>
    </source>
</evidence>
<dbReference type="PANTHER" id="PTHR46577:SF1">
    <property type="entry name" value="HTH-TYPE TRANSCRIPTIONAL REGULATORY PROTEIN GABR"/>
    <property type="match status" value="1"/>
</dbReference>
<dbReference type="PANTHER" id="PTHR46577">
    <property type="entry name" value="HTH-TYPE TRANSCRIPTIONAL REGULATORY PROTEIN GABR"/>
    <property type="match status" value="1"/>
</dbReference>
<evidence type="ECO:0000256" key="2">
    <source>
        <dbReference type="ARBA" id="ARBA00022898"/>
    </source>
</evidence>
<evidence type="ECO:0000313" key="7">
    <source>
        <dbReference type="EMBL" id="KDM90581.1"/>
    </source>
</evidence>
<dbReference type="InterPro" id="IPR015421">
    <property type="entry name" value="PyrdxlP-dep_Trfase_major"/>
</dbReference>
<dbReference type="GO" id="GO:0003677">
    <property type="term" value="F:DNA binding"/>
    <property type="evidence" value="ECO:0007669"/>
    <property type="project" value="UniProtKB-KW"/>
</dbReference>
<organism evidence="7 8">
    <name type="scientific">Photobacterium galatheae</name>
    <dbReference type="NCBI Taxonomy" id="1654360"/>
    <lineage>
        <taxon>Bacteria</taxon>
        <taxon>Pseudomonadati</taxon>
        <taxon>Pseudomonadota</taxon>
        <taxon>Gammaproteobacteria</taxon>
        <taxon>Vibrionales</taxon>
        <taxon>Vibrionaceae</taxon>
        <taxon>Photobacterium</taxon>
    </lineage>
</organism>
<dbReference type="SMART" id="SM00345">
    <property type="entry name" value="HTH_GNTR"/>
    <property type="match status" value="1"/>
</dbReference>
<dbReference type="Pfam" id="PF00155">
    <property type="entry name" value="Aminotran_1_2"/>
    <property type="match status" value="1"/>
</dbReference>
<dbReference type="InterPro" id="IPR036388">
    <property type="entry name" value="WH-like_DNA-bd_sf"/>
</dbReference>
<evidence type="ECO:0000256" key="5">
    <source>
        <dbReference type="ARBA" id="ARBA00023163"/>
    </source>
</evidence>
<keyword evidence="4" id="KW-0238">DNA-binding</keyword>
<evidence type="ECO:0000256" key="1">
    <source>
        <dbReference type="ARBA" id="ARBA00005384"/>
    </source>
</evidence>
<dbReference type="Pfam" id="PF00392">
    <property type="entry name" value="GntR"/>
    <property type="match status" value="1"/>
</dbReference>
<dbReference type="Gene3D" id="1.10.10.10">
    <property type="entry name" value="Winged helix-like DNA-binding domain superfamily/Winged helix DNA-binding domain"/>
    <property type="match status" value="1"/>
</dbReference>
<dbReference type="GO" id="GO:0030170">
    <property type="term" value="F:pyridoxal phosphate binding"/>
    <property type="evidence" value="ECO:0007669"/>
    <property type="project" value="InterPro"/>
</dbReference>
<dbReference type="InterPro" id="IPR051446">
    <property type="entry name" value="HTH_trans_reg/aminotransferase"/>
</dbReference>
<keyword evidence="2" id="KW-0663">Pyridoxal phosphate</keyword>
<dbReference type="CDD" id="cd00609">
    <property type="entry name" value="AAT_like"/>
    <property type="match status" value="1"/>
</dbReference>
<sequence>MTIEAIQQAFLRQSEDGRPIYRRLAEAIAQQIESGQLAASSKLPTHRALADRLGVTVGTITRAYAETERRGLVEARVGAGTYVCAHNRPGWVFSYPNQTPDECNFGYNIPPAIDRAPILASAIQTLSQHPDLLNHLMLYQDPQGLTAHREAISRWLRTHGVQLDPARMHFTSGAQHAIQLVLSVFCRSGDTLLTEQVAYPGFLGLARQMQMTIKGVEMDAEGLLPDSLETACRQYQPRMLYCTPTLQNPTAATMSRERREAILAICRRHQVLIIEDDVNGLLPAKTPPPLVNLDSEQVIHFGSLSKCLAPGLRLGYIQVPVKHQNRLNTALHHHCLMISPLLSALVCELIHQGDADRVLQQIREDMQLRAKRLENYLGQYQVQYQSPGFHAWLALPDHWRLSDFVAAAEARGVVVKSAELFTPPGSTIYQAVRLAISAPHSHDKLEQGLAILAELLAQAPYPDFPL</sequence>
<keyword evidence="8" id="KW-1185">Reference proteome</keyword>
<dbReference type="EMBL" id="JMIB01000030">
    <property type="protein sequence ID" value="KDM90581.1"/>
    <property type="molecule type" value="Genomic_DNA"/>
</dbReference>
<dbReference type="InterPro" id="IPR036390">
    <property type="entry name" value="WH_DNA-bd_sf"/>
</dbReference>
<dbReference type="InterPro" id="IPR004839">
    <property type="entry name" value="Aminotransferase_I/II_large"/>
</dbReference>
<name>A0A066RN95_9GAMM</name>
<comment type="similarity">
    <text evidence="1">In the C-terminal section; belongs to the class-I pyridoxal-phosphate-dependent aminotransferase family.</text>
</comment>
<dbReference type="Gene3D" id="3.40.640.10">
    <property type="entry name" value="Type I PLP-dependent aspartate aminotransferase-like (Major domain)"/>
    <property type="match status" value="1"/>
</dbReference>
<dbReference type="GO" id="GO:0008483">
    <property type="term" value="F:transaminase activity"/>
    <property type="evidence" value="ECO:0007669"/>
    <property type="project" value="UniProtKB-KW"/>
</dbReference>
<keyword evidence="5" id="KW-0804">Transcription</keyword>